<feature type="domain" description="ATPase AAA-type core" evidence="2">
    <location>
        <begin position="182"/>
        <end position="260"/>
    </location>
</feature>
<dbReference type="PANTHER" id="PTHR43581:SF4">
    <property type="entry name" value="ATP_GTP PHOSPHATASE"/>
    <property type="match status" value="1"/>
</dbReference>
<dbReference type="Pfam" id="PF13304">
    <property type="entry name" value="AAA_21"/>
    <property type="match status" value="1"/>
</dbReference>
<dbReference type="EMBL" id="JAXIVS010000002">
    <property type="protein sequence ID" value="MDY7226498.1"/>
    <property type="molecule type" value="Genomic_DNA"/>
</dbReference>
<evidence type="ECO:0000313" key="4">
    <source>
        <dbReference type="Proteomes" id="UP001291309"/>
    </source>
</evidence>
<name>A0ABU5H188_9BACT</name>
<dbReference type="InterPro" id="IPR003959">
    <property type="entry name" value="ATPase_AAA_core"/>
</dbReference>
<evidence type="ECO:0000259" key="1">
    <source>
        <dbReference type="Pfam" id="PF13175"/>
    </source>
</evidence>
<reference evidence="3 4" key="1">
    <citation type="submission" date="2023-12" db="EMBL/GenBank/DDBJ databases">
        <title>the genome sequence of Hyalangium sp. s54d21.</title>
        <authorList>
            <person name="Zhang X."/>
        </authorList>
    </citation>
    <scope>NUCLEOTIDE SEQUENCE [LARGE SCALE GENOMIC DNA]</scope>
    <source>
        <strain evidence="4">s54d21</strain>
    </source>
</reference>
<dbReference type="InterPro" id="IPR027417">
    <property type="entry name" value="P-loop_NTPase"/>
</dbReference>
<sequence length="317" mass="35687">MIESVHFQNFRCLRDVKLNLAPLTVLVGPNSSGKTTVLEGLQPRQFDIADVWRQDTSLKVSVKWGYSNEKPEITTTAKPPGETSLYNSRLSLWISNWSHPHQVQSLALDLKALRGENVLAAAQQLSRAGENLTNVFATLTRQQQAAVAKELCRLVPMFSDVDLEPTANGRQRLRFQDRWDPDLWLAPSQVSDGTMLVLAFLVLQHQNPPADILTIEEPERALHPYLLEELIQLLRKMTTGEIGRKPIQVILATHSAELLEYVRPEEVRFLTRSPEDGSVQVNEAPTNSTNWQQVYKEYRESLGSIWLSGSMGGVPGR</sequence>
<comment type="caution">
    <text evidence="3">The sequence shown here is derived from an EMBL/GenBank/DDBJ whole genome shotgun (WGS) entry which is preliminary data.</text>
</comment>
<dbReference type="InterPro" id="IPR051396">
    <property type="entry name" value="Bact_Antivir_Def_Nuclease"/>
</dbReference>
<evidence type="ECO:0000313" key="3">
    <source>
        <dbReference type="EMBL" id="MDY7226498.1"/>
    </source>
</evidence>
<dbReference type="SUPFAM" id="SSF52540">
    <property type="entry name" value="P-loop containing nucleoside triphosphate hydrolases"/>
    <property type="match status" value="1"/>
</dbReference>
<dbReference type="Pfam" id="PF13175">
    <property type="entry name" value="AAA_15"/>
    <property type="match status" value="1"/>
</dbReference>
<dbReference type="RefSeq" id="WP_321545216.1">
    <property type="nucleotide sequence ID" value="NZ_JAXIVS010000002.1"/>
</dbReference>
<dbReference type="Proteomes" id="UP001291309">
    <property type="component" value="Unassembled WGS sequence"/>
</dbReference>
<dbReference type="PANTHER" id="PTHR43581">
    <property type="entry name" value="ATP/GTP PHOSPHATASE"/>
    <property type="match status" value="1"/>
</dbReference>
<dbReference type="Gene3D" id="3.40.50.300">
    <property type="entry name" value="P-loop containing nucleotide triphosphate hydrolases"/>
    <property type="match status" value="2"/>
</dbReference>
<gene>
    <name evidence="3" type="ORF">SYV04_08880</name>
</gene>
<evidence type="ECO:0000259" key="2">
    <source>
        <dbReference type="Pfam" id="PF13304"/>
    </source>
</evidence>
<proteinExistence type="predicted"/>
<keyword evidence="4" id="KW-1185">Reference proteome</keyword>
<feature type="domain" description="Endonuclease GajA/Old nuclease/RecF-like AAA" evidence="1">
    <location>
        <begin position="1"/>
        <end position="41"/>
    </location>
</feature>
<accession>A0ABU5H188</accession>
<dbReference type="InterPro" id="IPR041685">
    <property type="entry name" value="AAA_GajA/Old/RecF-like"/>
</dbReference>
<protein>
    <submittedName>
        <fullName evidence="3">AAA family ATPase</fullName>
    </submittedName>
</protein>
<organism evidence="3 4">
    <name type="scientific">Hyalangium rubrum</name>
    <dbReference type="NCBI Taxonomy" id="3103134"/>
    <lineage>
        <taxon>Bacteria</taxon>
        <taxon>Pseudomonadati</taxon>
        <taxon>Myxococcota</taxon>
        <taxon>Myxococcia</taxon>
        <taxon>Myxococcales</taxon>
        <taxon>Cystobacterineae</taxon>
        <taxon>Archangiaceae</taxon>
        <taxon>Hyalangium</taxon>
    </lineage>
</organism>